<organism evidence="1 2">
    <name type="scientific">Vaccinium darrowii</name>
    <dbReference type="NCBI Taxonomy" id="229202"/>
    <lineage>
        <taxon>Eukaryota</taxon>
        <taxon>Viridiplantae</taxon>
        <taxon>Streptophyta</taxon>
        <taxon>Embryophyta</taxon>
        <taxon>Tracheophyta</taxon>
        <taxon>Spermatophyta</taxon>
        <taxon>Magnoliopsida</taxon>
        <taxon>eudicotyledons</taxon>
        <taxon>Gunneridae</taxon>
        <taxon>Pentapetalae</taxon>
        <taxon>asterids</taxon>
        <taxon>Ericales</taxon>
        <taxon>Ericaceae</taxon>
        <taxon>Vaccinioideae</taxon>
        <taxon>Vaccinieae</taxon>
        <taxon>Vaccinium</taxon>
    </lineage>
</organism>
<protein>
    <submittedName>
        <fullName evidence="1">Uncharacterized protein</fullName>
    </submittedName>
</protein>
<dbReference type="Proteomes" id="UP000828048">
    <property type="component" value="Chromosome 9"/>
</dbReference>
<gene>
    <name evidence="1" type="ORF">Vadar_002599</name>
</gene>
<comment type="caution">
    <text evidence="1">The sequence shown here is derived from an EMBL/GenBank/DDBJ whole genome shotgun (WGS) entry which is preliminary data.</text>
</comment>
<evidence type="ECO:0000313" key="1">
    <source>
        <dbReference type="EMBL" id="KAH7865130.1"/>
    </source>
</evidence>
<reference evidence="1 2" key="1">
    <citation type="journal article" date="2021" name="Hortic Res">
        <title>High-quality reference genome and annotation aids understanding of berry development for evergreen blueberry (Vaccinium darrowii).</title>
        <authorList>
            <person name="Yu J."/>
            <person name="Hulse-Kemp A.M."/>
            <person name="Babiker E."/>
            <person name="Staton M."/>
        </authorList>
    </citation>
    <scope>NUCLEOTIDE SEQUENCE [LARGE SCALE GENOMIC DNA]</scope>
    <source>
        <strain evidence="2">cv. NJ 8807/NJ 8810</strain>
        <tissue evidence="1">Young leaf</tissue>
    </source>
</reference>
<evidence type="ECO:0000313" key="2">
    <source>
        <dbReference type="Proteomes" id="UP000828048"/>
    </source>
</evidence>
<proteinExistence type="predicted"/>
<name>A0ACB7ZJ36_9ERIC</name>
<dbReference type="EMBL" id="CM037159">
    <property type="protein sequence ID" value="KAH7865130.1"/>
    <property type="molecule type" value="Genomic_DNA"/>
</dbReference>
<keyword evidence="2" id="KW-1185">Reference proteome</keyword>
<accession>A0ACB7ZJ36</accession>
<sequence length="101" mass="11544">MQHVLADSNHHMAMKGLLGCWHGVHLADGFKEEEDGKARYSGVSGWGGGLETLAAVERREEVEVEREGWYSVYCKRARREAMEDRYSAVVNLKGDWFERSQ</sequence>